<dbReference type="RefSeq" id="XP_006813215.1">
    <property type="nucleotide sequence ID" value="XM_006813152.1"/>
</dbReference>
<keyword evidence="1" id="KW-1185">Reference proteome</keyword>
<dbReference type="InterPro" id="IPR035983">
    <property type="entry name" value="Hect_E3_ubiquitin_ligase"/>
</dbReference>
<proteinExistence type="predicted"/>
<dbReference type="GeneID" id="102804688"/>
<reference evidence="2" key="1">
    <citation type="submission" date="2025-08" db="UniProtKB">
        <authorList>
            <consortium name="RefSeq"/>
        </authorList>
    </citation>
    <scope>IDENTIFICATION</scope>
    <source>
        <tissue evidence="2">Testes</tissue>
    </source>
</reference>
<evidence type="ECO:0000313" key="2">
    <source>
        <dbReference type="RefSeq" id="XP_006813215.1"/>
    </source>
</evidence>
<organism evidence="1 2">
    <name type="scientific">Saccoglossus kowalevskii</name>
    <name type="common">Acorn worm</name>
    <dbReference type="NCBI Taxonomy" id="10224"/>
    <lineage>
        <taxon>Eukaryota</taxon>
        <taxon>Metazoa</taxon>
        <taxon>Hemichordata</taxon>
        <taxon>Enteropneusta</taxon>
        <taxon>Harrimaniidae</taxon>
        <taxon>Saccoglossus</taxon>
    </lineage>
</organism>
<gene>
    <name evidence="2" type="primary">LOC102804688</name>
</gene>
<name>A0ABM0LZM4_SACKO</name>
<sequence>MYGRNRPAFDQFRDGLSTLGVLKAIQQYPGSFKAAFCEAALPLTAAMFENKETVLYTRSEIGSNKYNLESNILAYFADFLQAAEEEELNITLSQILMFSTGLKEIQFLHDKELGKDGAEGELSRFPKPNTCSCILHLPVVHRSYENFIQDMVFGIVNAKHFGYA</sequence>
<protein>
    <submittedName>
        <fullName evidence="2">Uncharacterized protein LOC102804688</fullName>
    </submittedName>
</protein>
<evidence type="ECO:0000313" key="1">
    <source>
        <dbReference type="Proteomes" id="UP000694865"/>
    </source>
</evidence>
<dbReference type="SUPFAM" id="SSF56204">
    <property type="entry name" value="Hect, E3 ligase catalytic domain"/>
    <property type="match status" value="1"/>
</dbReference>
<dbReference type="Gene3D" id="3.30.2410.10">
    <property type="entry name" value="Hect, E3 ligase catalytic domain"/>
    <property type="match status" value="1"/>
</dbReference>
<accession>A0ABM0LZM4</accession>
<dbReference type="Proteomes" id="UP000694865">
    <property type="component" value="Unplaced"/>
</dbReference>